<name>A0A816X469_BRANA</name>
<dbReference type="Proteomes" id="UP001295469">
    <property type="component" value="Chromosome A02"/>
</dbReference>
<dbReference type="EMBL" id="HG994356">
    <property type="protein sequence ID" value="CAF2142140.1"/>
    <property type="molecule type" value="Genomic_DNA"/>
</dbReference>
<protein>
    <submittedName>
        <fullName evidence="1">(rape) hypothetical protein</fullName>
    </submittedName>
</protein>
<organism evidence="1">
    <name type="scientific">Brassica napus</name>
    <name type="common">Rape</name>
    <dbReference type="NCBI Taxonomy" id="3708"/>
    <lineage>
        <taxon>Eukaryota</taxon>
        <taxon>Viridiplantae</taxon>
        <taxon>Streptophyta</taxon>
        <taxon>Embryophyta</taxon>
        <taxon>Tracheophyta</taxon>
        <taxon>Spermatophyta</taxon>
        <taxon>Magnoliopsida</taxon>
        <taxon>eudicotyledons</taxon>
        <taxon>Gunneridae</taxon>
        <taxon>Pentapetalae</taxon>
        <taxon>rosids</taxon>
        <taxon>malvids</taxon>
        <taxon>Brassicales</taxon>
        <taxon>Brassicaceae</taxon>
        <taxon>Brassiceae</taxon>
        <taxon>Brassica</taxon>
    </lineage>
</organism>
<accession>A0A816X469</accession>
<reference evidence="1" key="1">
    <citation type="submission" date="2021-01" db="EMBL/GenBank/DDBJ databases">
        <authorList>
            <consortium name="Genoscope - CEA"/>
            <person name="William W."/>
        </authorList>
    </citation>
    <scope>NUCLEOTIDE SEQUENCE</scope>
</reference>
<sequence length="126" mass="14695">MLEACNPTEAGMFIGRERLIIGEQFVENKLQNFASQHSDVLENLSPTVMDHDHHDEMESRRGSGRSLVSEVVSTFVYKGMEIIFYLLSYLIYQLELIKKLRLRDVKDKNTLLYVHSQPLRLRIVKL</sequence>
<gene>
    <name evidence="1" type="ORF">DARMORV10_A02P28700.1</name>
</gene>
<evidence type="ECO:0000313" key="1">
    <source>
        <dbReference type="EMBL" id="CAF2142140.1"/>
    </source>
</evidence>
<dbReference type="AlphaFoldDB" id="A0A816X469"/>
<proteinExistence type="predicted"/>